<dbReference type="AlphaFoldDB" id="A0A147BLG1"/>
<proteinExistence type="predicted"/>
<dbReference type="InterPro" id="IPR036691">
    <property type="entry name" value="Endo/exonu/phosph_ase_sf"/>
</dbReference>
<evidence type="ECO:0008006" key="2">
    <source>
        <dbReference type="Google" id="ProtNLM"/>
    </source>
</evidence>
<reference evidence="1" key="1">
    <citation type="journal article" date="2018" name="PLoS Negl. Trop. Dis.">
        <title>Sialome diversity of ticks revealed by RNAseq of single tick salivary glands.</title>
        <authorList>
            <person name="Perner J."/>
            <person name="Kropackova S."/>
            <person name="Kopacek P."/>
            <person name="Ribeiro J.M."/>
        </authorList>
    </citation>
    <scope>NUCLEOTIDE SEQUENCE</scope>
    <source>
        <strain evidence="1">Siblings of single egg batch collected in Ceske Budejovice</strain>
        <tissue evidence="1">Salivary glands</tissue>
    </source>
</reference>
<sequence length="79" mass="8876">RLKEAAELAYLTLANDLNYPTHHGLHEGQRDTTPDLTWADSRPVTSWLCGPYPMGSDHYPIWLELSTGGKAGRRRLTQA</sequence>
<dbReference type="Gene3D" id="3.60.10.10">
    <property type="entry name" value="Endonuclease/exonuclease/phosphatase"/>
    <property type="match status" value="1"/>
</dbReference>
<feature type="non-terminal residue" evidence="1">
    <location>
        <position position="79"/>
    </location>
</feature>
<feature type="non-terminal residue" evidence="1">
    <location>
        <position position="1"/>
    </location>
</feature>
<accession>A0A147BLG1</accession>
<protein>
    <recommendedName>
        <fullName evidence="2">Endonuclease/exonuclease/phosphatase domain-containing protein</fullName>
    </recommendedName>
</protein>
<evidence type="ECO:0000313" key="1">
    <source>
        <dbReference type="EMBL" id="JAR91302.1"/>
    </source>
</evidence>
<dbReference type="EMBL" id="GEGO01004102">
    <property type="protein sequence ID" value="JAR91302.1"/>
    <property type="molecule type" value="Transcribed_RNA"/>
</dbReference>
<name>A0A147BLG1_IXORI</name>
<organism evidence="1">
    <name type="scientific">Ixodes ricinus</name>
    <name type="common">Common tick</name>
    <name type="synonym">Acarus ricinus</name>
    <dbReference type="NCBI Taxonomy" id="34613"/>
    <lineage>
        <taxon>Eukaryota</taxon>
        <taxon>Metazoa</taxon>
        <taxon>Ecdysozoa</taxon>
        <taxon>Arthropoda</taxon>
        <taxon>Chelicerata</taxon>
        <taxon>Arachnida</taxon>
        <taxon>Acari</taxon>
        <taxon>Parasitiformes</taxon>
        <taxon>Ixodida</taxon>
        <taxon>Ixodoidea</taxon>
        <taxon>Ixodidae</taxon>
        <taxon>Ixodinae</taxon>
        <taxon>Ixodes</taxon>
    </lineage>
</organism>
<dbReference type="SUPFAM" id="SSF56219">
    <property type="entry name" value="DNase I-like"/>
    <property type="match status" value="1"/>
</dbReference>